<dbReference type="RefSeq" id="WP_267849869.1">
    <property type="nucleotide sequence ID" value="NZ_JAPMXC010000015.1"/>
</dbReference>
<dbReference type="Pfam" id="PF07042">
    <property type="entry name" value="TrfA"/>
    <property type="match status" value="1"/>
</dbReference>
<keyword evidence="2" id="KW-1185">Reference proteome</keyword>
<dbReference type="Proteomes" id="UP001082899">
    <property type="component" value="Unassembled WGS sequence"/>
</dbReference>
<name>A0ABT3ZUL4_9BURK</name>
<accession>A0ABT3ZUL4</accession>
<sequence length="395" mass="43720">MNNAQTASQPRFIRPKQTRVGATVSPVAQPIFQVASSKTFSVVGDTKGRGVYKQTGKKRDNVVAAPLKVTGTLVDEASNPYNIKAPWPETLGITPNALIRSSLFGCSATSRERVRGRQSIEAGGSYEILYTGEPLSPFDLEVYALCCASARASGDMGSLVAISLREWNRALGKAQSGTNNERIHASLLRLFDSFITVTRFDKINGPDVLRRPVLVDRVKFLADFKEDLRSLDKGTHAYHIRISADMRQFFSFDGSELDIERVSALGPALQKWLHNFYSTHSEPYDLTLTKLRELSGTDPDMPMAKFRLKLNQAIEALMRCERPLFAKGTSIVKRGGRELFHVVKASNSRVVGPQKYSDQLAAPIAKLMTPPAQTFVDRRSKAEKDAAMQRARVAL</sequence>
<comment type="caution">
    <text evidence="1">The sequence shown here is derived from an EMBL/GenBank/DDBJ whole genome shotgun (WGS) entry which is preliminary data.</text>
</comment>
<dbReference type="InterPro" id="IPR010751">
    <property type="entry name" value="TrfA"/>
</dbReference>
<protein>
    <submittedName>
        <fullName evidence="1">Plasmid replication initiator TrfA</fullName>
    </submittedName>
</protein>
<evidence type="ECO:0000313" key="2">
    <source>
        <dbReference type="Proteomes" id="UP001082899"/>
    </source>
</evidence>
<dbReference type="EMBL" id="JAPMXC010000015">
    <property type="protein sequence ID" value="MCY0389910.1"/>
    <property type="molecule type" value="Genomic_DNA"/>
</dbReference>
<organism evidence="1 2">
    <name type="scientific">Robbsia betulipollinis</name>
    <dbReference type="NCBI Taxonomy" id="2981849"/>
    <lineage>
        <taxon>Bacteria</taxon>
        <taxon>Pseudomonadati</taxon>
        <taxon>Pseudomonadota</taxon>
        <taxon>Betaproteobacteria</taxon>
        <taxon>Burkholderiales</taxon>
        <taxon>Burkholderiaceae</taxon>
        <taxon>Robbsia</taxon>
    </lineage>
</organism>
<evidence type="ECO:0000313" key="1">
    <source>
        <dbReference type="EMBL" id="MCY0389910.1"/>
    </source>
</evidence>
<gene>
    <name evidence="1" type="primary">trfA</name>
    <name evidence="1" type="ORF">OVY01_22485</name>
</gene>
<proteinExistence type="predicted"/>
<reference evidence="1" key="1">
    <citation type="submission" date="2022-11" db="EMBL/GenBank/DDBJ databases">
        <title>Robbsia betulipollinis sp. nov., isolated from pollen of birch (Betula pendula).</title>
        <authorList>
            <person name="Shi H."/>
            <person name="Ambika Manirajan B."/>
            <person name="Ratering S."/>
            <person name="Geissler-Plaum R."/>
            <person name="Schnell S."/>
        </authorList>
    </citation>
    <scope>NUCLEOTIDE SEQUENCE</scope>
    <source>
        <strain evidence="1">Bb-Pol-6</strain>
    </source>
</reference>